<reference evidence="7" key="2">
    <citation type="submission" date="2015-01" db="EMBL/GenBank/DDBJ databases">
        <title>Evolutionary Origins and Diversification of the Mycorrhizal Mutualists.</title>
        <authorList>
            <consortium name="DOE Joint Genome Institute"/>
            <consortium name="Mycorrhizal Genomics Consortium"/>
            <person name="Kohler A."/>
            <person name="Kuo A."/>
            <person name="Nagy L.G."/>
            <person name="Floudas D."/>
            <person name="Copeland A."/>
            <person name="Barry K.W."/>
            <person name="Cichocki N."/>
            <person name="Veneault-Fourrey C."/>
            <person name="LaButti K."/>
            <person name="Lindquist E.A."/>
            <person name="Lipzen A."/>
            <person name="Lundell T."/>
            <person name="Morin E."/>
            <person name="Murat C."/>
            <person name="Riley R."/>
            <person name="Ohm R."/>
            <person name="Sun H."/>
            <person name="Tunlid A."/>
            <person name="Henrissat B."/>
            <person name="Grigoriev I.V."/>
            <person name="Hibbett D.S."/>
            <person name="Martin F."/>
        </authorList>
    </citation>
    <scope>NUCLEOTIDE SEQUENCE [LARGE SCALE GENOMIC DNA]</scope>
    <source>
        <strain evidence="7">Zn</strain>
    </source>
</reference>
<dbReference type="PROSITE" id="PS00463">
    <property type="entry name" value="ZN2_CY6_FUNGAL_1"/>
    <property type="match status" value="1"/>
</dbReference>
<dbReference type="Gene3D" id="4.10.240.10">
    <property type="entry name" value="Zn(2)-C6 fungal-type DNA-binding domain"/>
    <property type="match status" value="1"/>
</dbReference>
<evidence type="ECO:0000256" key="2">
    <source>
        <dbReference type="ARBA" id="ARBA00022723"/>
    </source>
</evidence>
<sequence>MSLLLSSPELNLSPTTSDISPNLPPNPATIARPAVVDSGSAWSCVTCRRRKVRCNKQSPCSNCIKSGIECVFPLSRQASRKSRRPADEEVLSRLRRLEDVIEHLRGKNAEAGSAPSLSSVQAAPLSTTSSTTATEASAATTCIPAEPQKAVDRVCAFADSDPKKSSSQKFENEFGRLVIDESRSRYVSNLLWASLGNEIEELKDILHDFVSEDDGTASPECSNSSNHDGFLFGFYSISHSLREYYPPSPKALILWKAYKENVAPLITIIHGPTARKLFIAAAQHPETLDKNLEALVFSMYLSAVVSMSPAQCLSLLGADRDTAVKRYRFAVEQALARANFLNTQSLILLQAAVLFLICVRREDDSNFVWSLNAIVLRLAQGLGLHRDGTNFGLKPFETEMRRRLWWHICLIDTRSSEDHGTNPLIHESMYDTRLPLNINDDDIYPEMDETPQEREGFTDVTFCLIRCEITVTLRQVNYSCASGRFRFGGSVPCTEGCGGVLQIINKWVEERYIKHCDLNIPIHWASALAARLVLSKLWLIMHHPMTRNDRVTSVPLATRESLFLTAIEVLEFGRLLETNDKTAQWAWLFRTNMQWHELAFVLSEICVRPSSPVTDRAWLITNSLYSDWEWQTKHKKSMLWRPLAALMSRAALTRAKQQELRAQFGPTITAPSEPTEHFMPGSTGGGDRPLPRIHLSMELLPPSSATQTSQTVPTVLHTPLNVDLSKGPWDGSQNTSPDASMLPMQNVFGPSLQQNLVSMVNLPTGPPYNNSMDTVTDEDALPGGQLSWDEWDQVMREFQIDVENSGAGSSMPSNITEWFA</sequence>
<dbReference type="InterPro" id="IPR001138">
    <property type="entry name" value="Zn2Cys6_DnaBD"/>
</dbReference>
<dbReference type="CDD" id="cd12148">
    <property type="entry name" value="fungal_TF_MHR"/>
    <property type="match status" value="1"/>
</dbReference>
<dbReference type="Proteomes" id="UP000054321">
    <property type="component" value="Unassembled WGS sequence"/>
</dbReference>
<dbReference type="AlphaFoldDB" id="A0A0C3D646"/>
<dbReference type="PROSITE" id="PS50048">
    <property type="entry name" value="ZN2_CY6_FUNGAL_2"/>
    <property type="match status" value="1"/>
</dbReference>
<dbReference type="SMART" id="SM00906">
    <property type="entry name" value="Fungal_trans"/>
    <property type="match status" value="1"/>
</dbReference>
<comment type="subcellular location">
    <subcellularLocation>
        <location evidence="1">Nucleus</location>
    </subcellularLocation>
</comment>
<dbReference type="Pfam" id="PF04082">
    <property type="entry name" value="Fungal_trans"/>
    <property type="match status" value="1"/>
</dbReference>
<keyword evidence="3" id="KW-0539">Nucleus</keyword>
<keyword evidence="2" id="KW-0479">Metal-binding</keyword>
<dbReference type="PANTHER" id="PTHR31001:SF50">
    <property type="entry name" value="ZN(II)2CYS6 TRANSCRIPTION FACTOR (EUROFUNG)"/>
    <property type="match status" value="1"/>
</dbReference>
<dbReference type="InterPro" id="IPR007219">
    <property type="entry name" value="XnlR_reg_dom"/>
</dbReference>
<dbReference type="OrthoDB" id="435881at2759"/>
<reference evidence="6 7" key="1">
    <citation type="submission" date="2014-04" db="EMBL/GenBank/DDBJ databases">
        <authorList>
            <consortium name="DOE Joint Genome Institute"/>
            <person name="Kuo A."/>
            <person name="Martino E."/>
            <person name="Perotto S."/>
            <person name="Kohler A."/>
            <person name="Nagy L.G."/>
            <person name="Floudas D."/>
            <person name="Copeland A."/>
            <person name="Barry K.W."/>
            <person name="Cichocki N."/>
            <person name="Veneault-Fourrey C."/>
            <person name="LaButti K."/>
            <person name="Lindquist E.A."/>
            <person name="Lipzen A."/>
            <person name="Lundell T."/>
            <person name="Morin E."/>
            <person name="Murat C."/>
            <person name="Sun H."/>
            <person name="Tunlid A."/>
            <person name="Henrissat B."/>
            <person name="Grigoriev I.V."/>
            <person name="Hibbett D.S."/>
            <person name="Martin F."/>
            <person name="Nordberg H.P."/>
            <person name="Cantor M.N."/>
            <person name="Hua S.X."/>
        </authorList>
    </citation>
    <scope>NUCLEOTIDE SEQUENCE [LARGE SCALE GENOMIC DNA]</scope>
    <source>
        <strain evidence="6 7">Zn</strain>
    </source>
</reference>
<dbReference type="SMART" id="SM00066">
    <property type="entry name" value="GAL4"/>
    <property type="match status" value="1"/>
</dbReference>
<dbReference type="SUPFAM" id="SSF57701">
    <property type="entry name" value="Zn2/Cys6 DNA-binding domain"/>
    <property type="match status" value="1"/>
</dbReference>
<dbReference type="GO" id="GO:0006351">
    <property type="term" value="P:DNA-templated transcription"/>
    <property type="evidence" value="ECO:0007669"/>
    <property type="project" value="InterPro"/>
</dbReference>
<dbReference type="GO" id="GO:0000981">
    <property type="term" value="F:DNA-binding transcription factor activity, RNA polymerase II-specific"/>
    <property type="evidence" value="ECO:0007669"/>
    <property type="project" value="InterPro"/>
</dbReference>
<accession>A0A0C3D646</accession>
<gene>
    <name evidence="6" type="ORF">OIDMADRAFT_107580</name>
</gene>
<dbReference type="GO" id="GO:0008270">
    <property type="term" value="F:zinc ion binding"/>
    <property type="evidence" value="ECO:0007669"/>
    <property type="project" value="InterPro"/>
</dbReference>
<feature type="region of interest" description="Disordered" evidence="4">
    <location>
        <begin position="667"/>
        <end position="686"/>
    </location>
</feature>
<name>A0A0C3D646_OIDMZ</name>
<evidence type="ECO:0000256" key="3">
    <source>
        <dbReference type="ARBA" id="ARBA00023242"/>
    </source>
</evidence>
<proteinExistence type="predicted"/>
<dbReference type="CDD" id="cd00067">
    <property type="entry name" value="GAL4"/>
    <property type="match status" value="1"/>
</dbReference>
<evidence type="ECO:0000313" key="7">
    <source>
        <dbReference type="Proteomes" id="UP000054321"/>
    </source>
</evidence>
<protein>
    <recommendedName>
        <fullName evidence="5">Zn(2)-C6 fungal-type domain-containing protein</fullName>
    </recommendedName>
</protein>
<dbReference type="InterPro" id="IPR036864">
    <property type="entry name" value="Zn2-C6_fun-type_DNA-bd_sf"/>
</dbReference>
<dbReference type="HOGENOM" id="CLU_004083_2_0_1"/>
<organism evidence="6 7">
    <name type="scientific">Oidiodendron maius (strain Zn)</name>
    <dbReference type="NCBI Taxonomy" id="913774"/>
    <lineage>
        <taxon>Eukaryota</taxon>
        <taxon>Fungi</taxon>
        <taxon>Dikarya</taxon>
        <taxon>Ascomycota</taxon>
        <taxon>Pezizomycotina</taxon>
        <taxon>Leotiomycetes</taxon>
        <taxon>Leotiomycetes incertae sedis</taxon>
        <taxon>Myxotrichaceae</taxon>
        <taxon>Oidiodendron</taxon>
    </lineage>
</organism>
<dbReference type="Pfam" id="PF00172">
    <property type="entry name" value="Zn_clus"/>
    <property type="match status" value="1"/>
</dbReference>
<dbReference type="EMBL" id="KN832870">
    <property type="protein sequence ID" value="KIN06789.1"/>
    <property type="molecule type" value="Genomic_DNA"/>
</dbReference>
<dbReference type="GO" id="GO:0005634">
    <property type="term" value="C:nucleus"/>
    <property type="evidence" value="ECO:0007669"/>
    <property type="project" value="UniProtKB-SubCell"/>
</dbReference>
<dbReference type="STRING" id="913774.A0A0C3D646"/>
<evidence type="ECO:0000256" key="1">
    <source>
        <dbReference type="ARBA" id="ARBA00004123"/>
    </source>
</evidence>
<feature type="domain" description="Zn(2)-C6 fungal-type" evidence="5">
    <location>
        <begin position="43"/>
        <end position="72"/>
    </location>
</feature>
<dbReference type="PANTHER" id="PTHR31001">
    <property type="entry name" value="UNCHARACTERIZED TRANSCRIPTIONAL REGULATORY PROTEIN"/>
    <property type="match status" value="1"/>
</dbReference>
<evidence type="ECO:0000256" key="4">
    <source>
        <dbReference type="SAM" id="MobiDB-lite"/>
    </source>
</evidence>
<evidence type="ECO:0000259" key="5">
    <source>
        <dbReference type="PROSITE" id="PS50048"/>
    </source>
</evidence>
<dbReference type="GO" id="GO:0003677">
    <property type="term" value="F:DNA binding"/>
    <property type="evidence" value="ECO:0007669"/>
    <property type="project" value="InterPro"/>
</dbReference>
<evidence type="ECO:0000313" key="6">
    <source>
        <dbReference type="EMBL" id="KIN06789.1"/>
    </source>
</evidence>
<keyword evidence="7" id="KW-1185">Reference proteome</keyword>
<dbReference type="InterPro" id="IPR050613">
    <property type="entry name" value="Sec_Metabolite_Reg"/>
</dbReference>
<dbReference type="InParanoid" id="A0A0C3D646"/>